<name>A0AAE4MGC3_9EURY</name>
<sequence>MNELEFIIGCVLLLIGVAATAYPRDKTYLTRLINMEVAEFGLVFIMLAFDEMLALVTFIAVNIVTTLIFVRLIEKQQAREEEQ</sequence>
<keyword evidence="3" id="KW-1185">Reference proteome</keyword>
<dbReference type="Pfam" id="PF09880">
    <property type="entry name" value="EhaE"/>
    <property type="match status" value="1"/>
</dbReference>
<organism evidence="2 3">
    <name type="scientific">Methanorbis rubei</name>
    <dbReference type="NCBI Taxonomy" id="3028300"/>
    <lineage>
        <taxon>Archaea</taxon>
        <taxon>Methanobacteriati</taxon>
        <taxon>Methanobacteriota</taxon>
        <taxon>Stenosarchaea group</taxon>
        <taxon>Methanomicrobia</taxon>
        <taxon>Methanomicrobiales</taxon>
        <taxon>Methanocorpusculaceae</taxon>
        <taxon>Methanorbis</taxon>
    </lineage>
</organism>
<keyword evidence="1" id="KW-1133">Transmembrane helix</keyword>
<evidence type="ECO:0000313" key="3">
    <source>
        <dbReference type="Proteomes" id="UP001283212"/>
    </source>
</evidence>
<reference evidence="2 3" key="1">
    <citation type="submission" date="2023-06" db="EMBL/GenBank/DDBJ databases">
        <title>Genome sequence of Methancorpusculaceae sp. Cs1.</title>
        <authorList>
            <person name="Protasov E."/>
            <person name="Platt K."/>
            <person name="Poehlein A."/>
            <person name="Daniel R."/>
            <person name="Brune A."/>
        </authorList>
    </citation>
    <scope>NUCLEOTIDE SEQUENCE [LARGE SCALE GENOMIC DNA]</scope>
    <source>
        <strain evidence="2 3">Cs1</strain>
    </source>
</reference>
<dbReference type="RefSeq" id="WP_338095860.1">
    <property type="nucleotide sequence ID" value="NZ_JAWDKB010000002.1"/>
</dbReference>
<keyword evidence="1" id="KW-0472">Membrane</keyword>
<feature type="transmembrane region" description="Helical" evidence="1">
    <location>
        <begin position="55"/>
        <end position="73"/>
    </location>
</feature>
<dbReference type="InterPro" id="IPR011317">
    <property type="entry name" value="Prd_NiFe_hyd_3_EhaE"/>
</dbReference>
<proteinExistence type="predicted"/>
<protein>
    <recommendedName>
        <fullName evidence="4">DUF2107 domain-containing protein</fullName>
    </recommendedName>
</protein>
<evidence type="ECO:0008006" key="4">
    <source>
        <dbReference type="Google" id="ProtNLM"/>
    </source>
</evidence>
<dbReference type="Proteomes" id="UP001283212">
    <property type="component" value="Unassembled WGS sequence"/>
</dbReference>
<evidence type="ECO:0000256" key="1">
    <source>
        <dbReference type="SAM" id="Phobius"/>
    </source>
</evidence>
<accession>A0AAE4MGC3</accession>
<gene>
    <name evidence="2" type="ORF">McpCs1_07030</name>
</gene>
<comment type="caution">
    <text evidence="2">The sequence shown here is derived from an EMBL/GenBank/DDBJ whole genome shotgun (WGS) entry which is preliminary data.</text>
</comment>
<keyword evidence="1" id="KW-0812">Transmembrane</keyword>
<dbReference type="EMBL" id="JAWDKB010000002">
    <property type="protein sequence ID" value="MDV0443333.1"/>
    <property type="molecule type" value="Genomic_DNA"/>
</dbReference>
<dbReference type="AlphaFoldDB" id="A0AAE4MGC3"/>
<feature type="transmembrane region" description="Helical" evidence="1">
    <location>
        <begin position="6"/>
        <end position="22"/>
    </location>
</feature>
<evidence type="ECO:0000313" key="2">
    <source>
        <dbReference type="EMBL" id="MDV0443333.1"/>
    </source>
</evidence>